<feature type="transmembrane region" description="Helical" evidence="8">
    <location>
        <begin position="189"/>
        <end position="211"/>
    </location>
</feature>
<comment type="subcellular location">
    <subcellularLocation>
        <location evidence="1 8">Cell membrane</location>
        <topology evidence="1 8">Multi-pass membrane protein</topology>
    </subcellularLocation>
</comment>
<name>A0A7C2YD45_9CREN</name>
<evidence type="ECO:0000256" key="5">
    <source>
        <dbReference type="ARBA" id="ARBA00022970"/>
    </source>
</evidence>
<keyword evidence="5" id="KW-0029">Amino-acid transport</keyword>
<dbReference type="PANTHER" id="PTHR30614">
    <property type="entry name" value="MEMBRANE COMPONENT OF AMINO ACID ABC TRANSPORTER"/>
    <property type="match status" value="1"/>
</dbReference>
<reference evidence="10" key="1">
    <citation type="journal article" date="2020" name="mSystems">
        <title>Genome- and Community-Level Interaction Insights into Carbon Utilization and Element Cycling Functions of Hydrothermarchaeota in Hydrothermal Sediment.</title>
        <authorList>
            <person name="Zhou Z."/>
            <person name="Liu Y."/>
            <person name="Xu W."/>
            <person name="Pan J."/>
            <person name="Luo Z.H."/>
            <person name="Li M."/>
        </authorList>
    </citation>
    <scope>NUCLEOTIDE SEQUENCE [LARGE SCALE GENOMIC DNA]</scope>
    <source>
        <strain evidence="10">SpSt-1259</strain>
    </source>
</reference>
<comment type="similarity">
    <text evidence="8">Belongs to the binding-protein-dependent transport system permease family.</text>
</comment>
<dbReference type="Pfam" id="PF00528">
    <property type="entry name" value="BPD_transp_1"/>
    <property type="match status" value="1"/>
</dbReference>
<keyword evidence="4 8" id="KW-0812">Transmembrane</keyword>
<dbReference type="SUPFAM" id="SSF161098">
    <property type="entry name" value="MetI-like"/>
    <property type="match status" value="1"/>
</dbReference>
<evidence type="ECO:0000256" key="7">
    <source>
        <dbReference type="ARBA" id="ARBA00023136"/>
    </source>
</evidence>
<gene>
    <name evidence="10" type="ORF">ENO36_00985</name>
</gene>
<evidence type="ECO:0000313" key="10">
    <source>
        <dbReference type="EMBL" id="HEU97419.1"/>
    </source>
</evidence>
<comment type="caution">
    <text evidence="10">The sequence shown here is derived from an EMBL/GenBank/DDBJ whole genome shotgun (WGS) entry which is preliminary data.</text>
</comment>
<evidence type="ECO:0000256" key="6">
    <source>
        <dbReference type="ARBA" id="ARBA00022989"/>
    </source>
</evidence>
<evidence type="ECO:0000256" key="1">
    <source>
        <dbReference type="ARBA" id="ARBA00004651"/>
    </source>
</evidence>
<dbReference type="CDD" id="cd06261">
    <property type="entry name" value="TM_PBP2"/>
    <property type="match status" value="1"/>
</dbReference>
<evidence type="ECO:0000259" key="9">
    <source>
        <dbReference type="PROSITE" id="PS50928"/>
    </source>
</evidence>
<keyword evidence="3" id="KW-1003">Cell membrane</keyword>
<protein>
    <submittedName>
        <fullName evidence="10">Amino acid ABC transporter permease</fullName>
    </submittedName>
</protein>
<evidence type="ECO:0000256" key="2">
    <source>
        <dbReference type="ARBA" id="ARBA00022448"/>
    </source>
</evidence>
<feature type="transmembrane region" description="Helical" evidence="8">
    <location>
        <begin position="20"/>
        <end position="43"/>
    </location>
</feature>
<keyword evidence="7 8" id="KW-0472">Membrane</keyword>
<dbReference type="Gene3D" id="1.10.3720.10">
    <property type="entry name" value="MetI-like"/>
    <property type="match status" value="1"/>
</dbReference>
<sequence length="226" mass="25094">MATMVQSFFPYIHIILDALWVTIALSIAGFSLGFGIGALLLFLRTFSNRVVARAIDGFIDVIRGIPLLVMLFLIFYGFPALGFQIPNMLAAALGMGILSGAYQSQIFRSLLHSVSSSQYESSLAIGLSRWESFRYVIFPQVLRLSIPALINEYTILLKDTSVAYAIGVTEMFTQSVHVSQVIMSFTYPLLFVSAIYLTICFSLSSLANHLYRKLSYGYSIREHIGG</sequence>
<dbReference type="InterPro" id="IPR035906">
    <property type="entry name" value="MetI-like_sf"/>
</dbReference>
<dbReference type="InterPro" id="IPR000515">
    <property type="entry name" value="MetI-like"/>
</dbReference>
<dbReference type="PANTHER" id="PTHR30614:SF0">
    <property type="entry name" value="L-CYSTINE TRANSPORT SYSTEM PERMEASE PROTEIN TCYL"/>
    <property type="match status" value="1"/>
</dbReference>
<organism evidence="10">
    <name type="scientific">Fervidicoccus fontis</name>
    <dbReference type="NCBI Taxonomy" id="683846"/>
    <lineage>
        <taxon>Archaea</taxon>
        <taxon>Thermoproteota</taxon>
        <taxon>Thermoprotei</taxon>
        <taxon>Fervidicoccales</taxon>
        <taxon>Fervidicoccaceae</taxon>
        <taxon>Fervidicoccus</taxon>
    </lineage>
</organism>
<evidence type="ECO:0000256" key="4">
    <source>
        <dbReference type="ARBA" id="ARBA00022692"/>
    </source>
</evidence>
<dbReference type="NCBIfam" id="TIGR01726">
    <property type="entry name" value="HEQRo_perm_3TM"/>
    <property type="match status" value="1"/>
</dbReference>
<keyword evidence="2 8" id="KW-0813">Transport</keyword>
<dbReference type="PROSITE" id="PS50928">
    <property type="entry name" value="ABC_TM1"/>
    <property type="match status" value="1"/>
</dbReference>
<dbReference type="GO" id="GO:0006865">
    <property type="term" value="P:amino acid transport"/>
    <property type="evidence" value="ECO:0007669"/>
    <property type="project" value="UniProtKB-KW"/>
</dbReference>
<dbReference type="GO" id="GO:0043190">
    <property type="term" value="C:ATP-binding cassette (ABC) transporter complex"/>
    <property type="evidence" value="ECO:0007669"/>
    <property type="project" value="InterPro"/>
</dbReference>
<feature type="domain" description="ABC transmembrane type-1" evidence="9">
    <location>
        <begin position="19"/>
        <end position="208"/>
    </location>
</feature>
<dbReference type="GO" id="GO:0022857">
    <property type="term" value="F:transmembrane transporter activity"/>
    <property type="evidence" value="ECO:0007669"/>
    <property type="project" value="InterPro"/>
</dbReference>
<keyword evidence="6 8" id="KW-1133">Transmembrane helix</keyword>
<dbReference type="AlphaFoldDB" id="A0A7C2YD45"/>
<feature type="transmembrane region" description="Helical" evidence="8">
    <location>
        <begin position="64"/>
        <end position="83"/>
    </location>
</feature>
<accession>A0A7C2YD45</accession>
<evidence type="ECO:0000256" key="3">
    <source>
        <dbReference type="ARBA" id="ARBA00022475"/>
    </source>
</evidence>
<dbReference type="EMBL" id="DSFE01000028">
    <property type="protein sequence ID" value="HEU97419.1"/>
    <property type="molecule type" value="Genomic_DNA"/>
</dbReference>
<proteinExistence type="inferred from homology"/>
<dbReference type="InterPro" id="IPR043429">
    <property type="entry name" value="ArtM/GltK/GlnP/TcyL/YhdX-like"/>
</dbReference>
<evidence type="ECO:0000256" key="8">
    <source>
        <dbReference type="RuleBase" id="RU363032"/>
    </source>
</evidence>
<dbReference type="Proteomes" id="UP000885664">
    <property type="component" value="Unassembled WGS sequence"/>
</dbReference>
<dbReference type="InterPro" id="IPR010065">
    <property type="entry name" value="AA_ABC_transptr_permease_3TM"/>
</dbReference>